<comment type="caution">
    <text evidence="2">The sequence shown here is derived from an EMBL/GenBank/DDBJ whole genome shotgun (WGS) entry which is preliminary data.</text>
</comment>
<keyword evidence="1" id="KW-0812">Transmembrane</keyword>
<keyword evidence="1" id="KW-0472">Membrane</keyword>
<keyword evidence="3" id="KW-1185">Reference proteome</keyword>
<feature type="transmembrane region" description="Helical" evidence="1">
    <location>
        <begin position="17"/>
        <end position="40"/>
    </location>
</feature>
<organism evidence="2 3">
    <name type="scientific">Salix brachista</name>
    <dbReference type="NCBI Taxonomy" id="2182728"/>
    <lineage>
        <taxon>Eukaryota</taxon>
        <taxon>Viridiplantae</taxon>
        <taxon>Streptophyta</taxon>
        <taxon>Embryophyta</taxon>
        <taxon>Tracheophyta</taxon>
        <taxon>Spermatophyta</taxon>
        <taxon>Magnoliopsida</taxon>
        <taxon>eudicotyledons</taxon>
        <taxon>Gunneridae</taxon>
        <taxon>Pentapetalae</taxon>
        <taxon>rosids</taxon>
        <taxon>fabids</taxon>
        <taxon>Malpighiales</taxon>
        <taxon>Salicaceae</taxon>
        <taxon>Saliceae</taxon>
        <taxon>Salix</taxon>
    </lineage>
</organism>
<dbReference type="AlphaFoldDB" id="A0A5N5N4I6"/>
<accession>A0A5N5N4I6</accession>
<keyword evidence="1" id="KW-1133">Transmembrane helix</keyword>
<evidence type="ECO:0000313" key="2">
    <source>
        <dbReference type="EMBL" id="KAB5561553.1"/>
    </source>
</evidence>
<name>A0A5N5N4I6_9ROSI</name>
<reference evidence="3" key="1">
    <citation type="journal article" date="2019" name="Gigascience">
        <title>De novo genome assembly of the endangered Acer yangbiense, a plant species with extremely small populations endemic to Yunnan Province, China.</title>
        <authorList>
            <person name="Yang J."/>
            <person name="Wariss H.M."/>
            <person name="Tao L."/>
            <person name="Zhang R."/>
            <person name="Yun Q."/>
            <person name="Hollingsworth P."/>
            <person name="Dao Z."/>
            <person name="Luo G."/>
            <person name="Guo H."/>
            <person name="Ma Y."/>
            <person name="Sun W."/>
        </authorList>
    </citation>
    <scope>NUCLEOTIDE SEQUENCE [LARGE SCALE GENOMIC DNA]</scope>
    <source>
        <strain evidence="3">cv. br00</strain>
    </source>
</reference>
<dbReference type="Proteomes" id="UP000326939">
    <property type="component" value="Chromosome 4"/>
</dbReference>
<sequence length="72" mass="7684">MIMCQISVMSATNLMEIVALGLSAYANLKIVFLTVVGFNVDFAEDKVISMAGSTKPTVNILLSGSFVLLDAR</sequence>
<proteinExistence type="predicted"/>
<dbReference type="EMBL" id="VDCV01000004">
    <property type="protein sequence ID" value="KAB5561553.1"/>
    <property type="molecule type" value="Genomic_DNA"/>
</dbReference>
<evidence type="ECO:0000313" key="3">
    <source>
        <dbReference type="Proteomes" id="UP000326939"/>
    </source>
</evidence>
<evidence type="ECO:0000256" key="1">
    <source>
        <dbReference type="SAM" id="Phobius"/>
    </source>
</evidence>
<gene>
    <name evidence="2" type="ORF">DKX38_006510</name>
</gene>
<protein>
    <submittedName>
        <fullName evidence="2">Uncharacterized protein</fullName>
    </submittedName>
</protein>